<evidence type="ECO:0000313" key="5">
    <source>
        <dbReference type="EMBL" id="CAD9260510.1"/>
    </source>
</evidence>
<dbReference type="InterPro" id="IPR000092">
    <property type="entry name" value="Polyprenyl_synt"/>
</dbReference>
<dbReference type="GO" id="GO:0004337">
    <property type="term" value="F:(2E,6E)-farnesyl diphosphate synthase activity"/>
    <property type="evidence" value="ECO:0007669"/>
    <property type="project" value="TreeGrafter"/>
</dbReference>
<accession>A0A7S1U9D8</accession>
<gene>
    <name evidence="5" type="ORF">PPAR1163_LOCUS18888</name>
</gene>
<proteinExistence type="predicted"/>
<dbReference type="Pfam" id="PF00348">
    <property type="entry name" value="polyprenyl_synt"/>
    <property type="match status" value="1"/>
</dbReference>
<evidence type="ECO:0008006" key="6">
    <source>
        <dbReference type="Google" id="ProtNLM"/>
    </source>
</evidence>
<dbReference type="SUPFAM" id="SSF48576">
    <property type="entry name" value="Terpenoid synthases"/>
    <property type="match status" value="1"/>
</dbReference>
<dbReference type="GO" id="GO:0005737">
    <property type="term" value="C:cytoplasm"/>
    <property type="evidence" value="ECO:0007669"/>
    <property type="project" value="TreeGrafter"/>
</dbReference>
<dbReference type="Gene3D" id="1.10.600.10">
    <property type="entry name" value="Farnesyl Diphosphate Synthase"/>
    <property type="match status" value="1"/>
</dbReference>
<dbReference type="InterPro" id="IPR039702">
    <property type="entry name" value="FPS1-like"/>
</dbReference>
<keyword evidence="2" id="KW-0808">Transferase</keyword>
<name>A0A7S1U9D8_9STRA</name>
<keyword evidence="3" id="KW-0479">Metal-binding</keyword>
<dbReference type="PANTHER" id="PTHR11525">
    <property type="entry name" value="FARNESYL-PYROPHOSPHATE SYNTHETASE"/>
    <property type="match status" value="1"/>
</dbReference>
<organism evidence="5">
    <name type="scientific">Phaeomonas parva</name>
    <dbReference type="NCBI Taxonomy" id="124430"/>
    <lineage>
        <taxon>Eukaryota</taxon>
        <taxon>Sar</taxon>
        <taxon>Stramenopiles</taxon>
        <taxon>Ochrophyta</taxon>
        <taxon>Pinguiophyceae</taxon>
        <taxon>Pinguiochrysidales</taxon>
        <taxon>Pinguiochrysidaceae</taxon>
        <taxon>Phaeomonas</taxon>
    </lineage>
</organism>
<dbReference type="AlphaFoldDB" id="A0A7S1U9D8"/>
<dbReference type="InterPro" id="IPR008949">
    <property type="entry name" value="Isoprenoid_synthase_dom_sf"/>
</dbReference>
<comment type="cofactor">
    <cofactor evidence="1">
        <name>Mg(2+)</name>
        <dbReference type="ChEBI" id="CHEBI:18420"/>
    </cofactor>
</comment>
<dbReference type="GO" id="GO:0045337">
    <property type="term" value="P:farnesyl diphosphate biosynthetic process"/>
    <property type="evidence" value="ECO:0007669"/>
    <property type="project" value="TreeGrafter"/>
</dbReference>
<evidence type="ECO:0000256" key="3">
    <source>
        <dbReference type="ARBA" id="ARBA00022723"/>
    </source>
</evidence>
<sequence length="546" mass="59756">MDDAEVDLLPEDVVKVVDKARSRGGAAVGDAAGGLKEKVEAVEAKAQEALAGLIHEGQEMAAGGARKLLGDAAYEKAGPQLEVLGALQPFFVPVIGGVVLLGGLRVVLGPRMGGRAGKLLCVPVLALALGLLSSDEASADVSAVLALALRLDDVVKLAVASAFFAATYLVADLCLGAGDGGSSAPRRRDLFRRYPRKLPPGRKEAFLHMLPLVLQTVTEELEPVFALPLDVYEYVKALMDYNVPGGQLDRGIMVLECMEQFEQARRFHKLGVEARCQAVTLGWCVEMLQASFFVADDVMSGANMRRAQPCWYKRPDVAQNAVNDAVLLKNFVFRVLQRHFGDKPYYARLQDLFLTVSYQTHLGVLLYLTRQSYTSPKDLNRFTQERWSSIAKYRIAMYSVYLPIAIGMVVNGVTDDAAYQQLEVVSAQMGEYIQAHEDYLSGLRGRGGDISSSKCTWLVVKALQKAGMDQRRALQQNYGVMDPAAVATVKALYNDLGLEGDFHQYEEEAYRNIKKSVRSPALRELPKGLFDTVLGAIFNNKSSHLT</sequence>
<dbReference type="EMBL" id="HBGJ01029902">
    <property type="protein sequence ID" value="CAD9260510.1"/>
    <property type="molecule type" value="Transcribed_RNA"/>
</dbReference>
<keyword evidence="4" id="KW-0460">Magnesium</keyword>
<dbReference type="GO" id="GO:0004161">
    <property type="term" value="F:dimethylallyltranstransferase activity"/>
    <property type="evidence" value="ECO:0007669"/>
    <property type="project" value="TreeGrafter"/>
</dbReference>
<evidence type="ECO:0000256" key="2">
    <source>
        <dbReference type="ARBA" id="ARBA00022679"/>
    </source>
</evidence>
<dbReference type="GO" id="GO:0046872">
    <property type="term" value="F:metal ion binding"/>
    <property type="evidence" value="ECO:0007669"/>
    <property type="project" value="UniProtKB-KW"/>
</dbReference>
<evidence type="ECO:0000256" key="1">
    <source>
        <dbReference type="ARBA" id="ARBA00001946"/>
    </source>
</evidence>
<evidence type="ECO:0000256" key="4">
    <source>
        <dbReference type="ARBA" id="ARBA00022842"/>
    </source>
</evidence>
<reference evidence="5" key="1">
    <citation type="submission" date="2021-01" db="EMBL/GenBank/DDBJ databases">
        <authorList>
            <person name="Corre E."/>
            <person name="Pelletier E."/>
            <person name="Niang G."/>
            <person name="Scheremetjew M."/>
            <person name="Finn R."/>
            <person name="Kale V."/>
            <person name="Holt S."/>
            <person name="Cochrane G."/>
            <person name="Meng A."/>
            <person name="Brown T."/>
            <person name="Cohen L."/>
        </authorList>
    </citation>
    <scope>NUCLEOTIDE SEQUENCE</scope>
    <source>
        <strain evidence="5">CCMP2877</strain>
    </source>
</reference>
<protein>
    <recommendedName>
        <fullName evidence="6">Farnesyl pyrophosphate synthase</fullName>
    </recommendedName>
</protein>
<dbReference type="PANTHER" id="PTHR11525:SF0">
    <property type="entry name" value="FARNESYL PYROPHOSPHATE SYNTHASE"/>
    <property type="match status" value="1"/>
</dbReference>